<evidence type="ECO:0000256" key="4">
    <source>
        <dbReference type="ARBA" id="ARBA00022679"/>
    </source>
</evidence>
<evidence type="ECO:0000256" key="2">
    <source>
        <dbReference type="ARBA" id="ARBA00006729"/>
    </source>
</evidence>
<dbReference type="PANTHER" id="PTHR10882">
    <property type="entry name" value="DIPHTHINE SYNTHASE"/>
    <property type="match status" value="1"/>
</dbReference>
<dbReference type="Pfam" id="PF00590">
    <property type="entry name" value="TP_methylase"/>
    <property type="match status" value="1"/>
</dbReference>
<evidence type="ECO:0000256" key="5">
    <source>
        <dbReference type="ARBA" id="ARBA00022691"/>
    </source>
</evidence>
<evidence type="ECO:0000313" key="9">
    <source>
        <dbReference type="EMBL" id="QVV87634.1"/>
    </source>
</evidence>
<dbReference type="Gene3D" id="3.30.950.10">
    <property type="entry name" value="Methyltransferase, Cobalt-precorrin-4 Transmethylase, Domain 2"/>
    <property type="match status" value="1"/>
</dbReference>
<evidence type="ECO:0000256" key="6">
    <source>
        <dbReference type="HAMAP-Rule" id="MF_01084"/>
    </source>
</evidence>
<dbReference type="InterPro" id="IPR014777">
    <property type="entry name" value="4pyrrole_Mease_sub1"/>
</dbReference>
<dbReference type="InterPro" id="IPR000878">
    <property type="entry name" value="4pyrrol_Mease"/>
</dbReference>
<evidence type="ECO:0000256" key="3">
    <source>
        <dbReference type="ARBA" id="ARBA00022603"/>
    </source>
</evidence>
<dbReference type="GeneID" id="65097453"/>
<dbReference type="UniPathway" id="UPA00559"/>
<feature type="binding site" evidence="6 7">
    <location>
        <position position="202"/>
    </location>
    <ligand>
        <name>S-adenosyl-L-methionine</name>
        <dbReference type="ChEBI" id="CHEBI:59789"/>
    </ligand>
</feature>
<dbReference type="CDD" id="cd11647">
    <property type="entry name" value="DHP5_DphB"/>
    <property type="match status" value="1"/>
</dbReference>
<dbReference type="PIRSF" id="PIRSF036432">
    <property type="entry name" value="Diphthine_synth"/>
    <property type="match status" value="1"/>
</dbReference>
<comment type="subunit">
    <text evidence="6">Homodimer.</text>
</comment>
<dbReference type="InterPro" id="IPR014776">
    <property type="entry name" value="4pyrrole_Mease_sub2"/>
</dbReference>
<feature type="binding site" evidence="6 7">
    <location>
        <position position="85"/>
    </location>
    <ligand>
        <name>S-adenosyl-L-methionine</name>
        <dbReference type="ChEBI" id="CHEBI:59789"/>
    </ligand>
</feature>
<feature type="binding site" evidence="6 7">
    <location>
        <position position="227"/>
    </location>
    <ligand>
        <name>S-adenosyl-L-methionine</name>
        <dbReference type="ChEBI" id="CHEBI:59789"/>
    </ligand>
</feature>
<dbReference type="HAMAP" id="MF_01084">
    <property type="entry name" value="Diphthine_synth"/>
    <property type="match status" value="1"/>
</dbReference>
<keyword evidence="3 6" id="KW-0489">Methyltransferase</keyword>
<comment type="similarity">
    <text evidence="2 6">Belongs to the diphthine synthase family.</text>
</comment>
<gene>
    <name evidence="9" type="primary">dph5</name>
    <name evidence="6" type="synonym">dphB</name>
    <name evidence="9" type="ORF">KHC33_09675</name>
</gene>
<name>A0A8E7AWM5_9EURY</name>
<sequence length="251" mass="27799">MLIFVGLGLYDLDDISIKGLRAIEQADTIFLESYTSILMGANPDLMRELYKKPIIILKRQDVEQYPEPILTAAKSGNVVFLTGGDPMVSTTHADLRIRAKEQDIQTKIIHGSSIVSAVCGLSGLQNYRFGKSCSIPYPAKNWFPKTPLDTILSNIQQNLHTTVYLDIQENRFMTVHEGIDLLEKLMEGSSDTIPLYVGIARAGSDNPIVAAGSSTQLKHIDFGPPLHILVIPGTLHEIEEEYLKIFAGYEP</sequence>
<accession>A0A8E7AWM5</accession>
<proteinExistence type="inferred from homology"/>
<feature type="binding site" evidence="6 7">
    <location>
        <position position="9"/>
    </location>
    <ligand>
        <name>S-adenosyl-L-methionine</name>
        <dbReference type="ChEBI" id="CHEBI:59789"/>
    </ligand>
</feature>
<dbReference type="GO" id="GO:0032259">
    <property type="term" value="P:methylation"/>
    <property type="evidence" value="ECO:0007669"/>
    <property type="project" value="UniProtKB-KW"/>
</dbReference>
<keyword evidence="10" id="KW-1185">Reference proteome</keyword>
<dbReference type="Proteomes" id="UP000680656">
    <property type="component" value="Chromosome"/>
</dbReference>
<comment type="function">
    <text evidence="6">S-adenosyl-L-methionine-dependent methyltransferase that catalyzes the trimethylation of the amino group of the modified target histidine residue in translation elongation factor 2 (EF-2), to form an intermediate called diphthine. The three successive methylation reactions represent the second step of diphthamide biosynthesis.</text>
</comment>
<organism evidence="9 10">
    <name type="scientific">Methanospirillum purgamenti</name>
    <dbReference type="NCBI Taxonomy" id="2834276"/>
    <lineage>
        <taxon>Archaea</taxon>
        <taxon>Methanobacteriati</taxon>
        <taxon>Methanobacteriota</taxon>
        <taxon>Stenosarchaea group</taxon>
        <taxon>Methanomicrobia</taxon>
        <taxon>Methanomicrobiales</taxon>
        <taxon>Methanospirillaceae</taxon>
        <taxon>Methanospirillum</taxon>
    </lineage>
</organism>
<reference evidence="9 10" key="1">
    <citation type="submission" date="2021-05" db="EMBL/GenBank/DDBJ databases">
        <title>A novel Methanospirillum isolate from a pyrite-forming mixed culture.</title>
        <authorList>
            <person name="Bunk B."/>
            <person name="Sproer C."/>
            <person name="Spring S."/>
            <person name="Pester M."/>
        </authorList>
    </citation>
    <scope>NUCLEOTIDE SEQUENCE [LARGE SCALE GENOMIC DNA]</scope>
    <source>
        <strain evidence="9 10">J.3.6.1-F.2.7.3</strain>
    </source>
</reference>
<feature type="domain" description="Tetrapyrrole methylase" evidence="8">
    <location>
        <begin position="1"/>
        <end position="211"/>
    </location>
</feature>
<dbReference type="EC" id="2.1.1.98" evidence="6"/>
<dbReference type="InterPro" id="IPR004551">
    <property type="entry name" value="Dphthn_synthase"/>
</dbReference>
<dbReference type="AlphaFoldDB" id="A0A8E7AWM5"/>
<comment type="pathway">
    <text evidence="1 6">Protein modification; peptidyl-diphthamide biosynthesis.</text>
</comment>
<dbReference type="EMBL" id="CP075546">
    <property type="protein sequence ID" value="QVV87634.1"/>
    <property type="molecule type" value="Genomic_DNA"/>
</dbReference>
<keyword evidence="4 6" id="KW-0808">Transferase</keyword>
<dbReference type="NCBIfam" id="TIGR00522">
    <property type="entry name" value="dph5"/>
    <property type="match status" value="1"/>
</dbReference>
<feature type="binding site" evidence="6 7">
    <location>
        <begin position="113"/>
        <end position="114"/>
    </location>
    <ligand>
        <name>S-adenosyl-L-methionine</name>
        <dbReference type="ChEBI" id="CHEBI:59789"/>
    </ligand>
</feature>
<evidence type="ECO:0000256" key="7">
    <source>
        <dbReference type="PIRSR" id="PIRSR036432-1"/>
    </source>
</evidence>
<dbReference type="InterPro" id="IPR035996">
    <property type="entry name" value="4pyrrol_Methylase_sf"/>
</dbReference>
<feature type="binding site" evidence="6 7">
    <location>
        <position position="165"/>
    </location>
    <ligand>
        <name>S-adenosyl-L-methionine</name>
        <dbReference type="ChEBI" id="CHEBI:59789"/>
    </ligand>
</feature>
<dbReference type="Gene3D" id="3.40.1010.10">
    <property type="entry name" value="Cobalt-precorrin-4 Transmethylase, Domain 1"/>
    <property type="match status" value="1"/>
</dbReference>
<evidence type="ECO:0000313" key="10">
    <source>
        <dbReference type="Proteomes" id="UP000680656"/>
    </source>
</evidence>
<comment type="catalytic activity">
    <reaction evidence="6">
        <text>2-[(3S)-amino-3-carboxypropyl]-L-histidyl-[translation elongation factor 2] + 3 S-adenosyl-L-methionine = diphthine-[translation elongation factor 2] + 3 S-adenosyl-L-homocysteine + 3 H(+)</text>
        <dbReference type="Rhea" id="RHEA:36415"/>
        <dbReference type="Rhea" id="RHEA-COMP:9749"/>
        <dbReference type="Rhea" id="RHEA-COMP:10172"/>
        <dbReference type="ChEBI" id="CHEBI:15378"/>
        <dbReference type="ChEBI" id="CHEBI:57856"/>
        <dbReference type="ChEBI" id="CHEBI:59789"/>
        <dbReference type="ChEBI" id="CHEBI:73995"/>
        <dbReference type="ChEBI" id="CHEBI:82696"/>
        <dbReference type="EC" id="2.1.1.98"/>
    </reaction>
</comment>
<evidence type="ECO:0000256" key="1">
    <source>
        <dbReference type="ARBA" id="ARBA00005156"/>
    </source>
</evidence>
<dbReference type="GO" id="GO:0004164">
    <property type="term" value="F:diphthine synthase activity"/>
    <property type="evidence" value="ECO:0007669"/>
    <property type="project" value="UniProtKB-UniRule"/>
</dbReference>
<dbReference type="KEGG" id="mrtj:KHC33_09675"/>
<evidence type="ECO:0000259" key="8">
    <source>
        <dbReference type="Pfam" id="PF00590"/>
    </source>
</evidence>
<dbReference type="SUPFAM" id="SSF53790">
    <property type="entry name" value="Tetrapyrrole methylase"/>
    <property type="match status" value="1"/>
</dbReference>
<protein>
    <recommendedName>
        <fullName evidence="6">Diphthine synthase</fullName>
        <ecNumber evidence="6">2.1.1.98</ecNumber>
    </recommendedName>
    <alternativeName>
        <fullName evidence="6">Diphthamide biosynthesis methyltransferase</fullName>
    </alternativeName>
</protein>
<feature type="binding site" evidence="6 7">
    <location>
        <position position="88"/>
    </location>
    <ligand>
        <name>S-adenosyl-L-methionine</name>
        <dbReference type="ChEBI" id="CHEBI:59789"/>
    </ligand>
</feature>
<dbReference type="GO" id="GO:0017183">
    <property type="term" value="P:protein histidyl modification to diphthamide"/>
    <property type="evidence" value="ECO:0007669"/>
    <property type="project" value="UniProtKB-UniRule"/>
</dbReference>
<dbReference type="PANTHER" id="PTHR10882:SF0">
    <property type="entry name" value="DIPHTHINE METHYL ESTER SYNTHASE"/>
    <property type="match status" value="1"/>
</dbReference>
<dbReference type="RefSeq" id="WP_214418454.1">
    <property type="nucleotide sequence ID" value="NZ_CP075546.1"/>
</dbReference>
<keyword evidence="5 6" id="KW-0949">S-adenosyl-L-methionine</keyword>